<dbReference type="Proteomes" id="UP000199595">
    <property type="component" value="Unassembled WGS sequence"/>
</dbReference>
<dbReference type="InterPro" id="IPR029031">
    <property type="entry name" value="Gingipain_N_sf"/>
</dbReference>
<dbReference type="SUPFAM" id="SSF52129">
    <property type="entry name" value="Caspase-like"/>
    <property type="match status" value="1"/>
</dbReference>
<dbReference type="Gene3D" id="3.40.50.10390">
    <property type="entry name" value="Gingipain r, domain 1"/>
    <property type="match status" value="1"/>
</dbReference>
<protein>
    <submittedName>
        <fullName evidence="3">Por secretion system C-terminal sorting domain-containing protein</fullName>
    </submittedName>
</protein>
<dbReference type="Gene3D" id="3.40.50.1460">
    <property type="match status" value="1"/>
</dbReference>
<keyword evidence="1" id="KW-0732">Signal</keyword>
<keyword evidence="4" id="KW-1185">Reference proteome</keyword>
<dbReference type="STRING" id="762486.SAMN05444411_11422"/>
<sequence>MKLYRSIVFIVCIFISNYYIVAQQNELKHFELEWQDNVQFRLNADTEISTSLVKGHLINENLLPYYYSDWIISNNLRLKNYKIINPVYESFVPTANIRNASSNLGLKPFVELKFVKQRETSTASFIIVPIIKEKNIYKRLISFDLQYTPSLVGVNSKVSKTTTIKNSVLSNGLWYKFAIEKTGVYKINKSFLQSLGIDVNNIDPKQIKIYGNGGAMLPNANNVERPDGLQENSIYIEGEDDGVFNDGDYILFYARGPHTWNTTGNDLSFYKHEYNIYSEESVYFITVGNSEGKRIQNASKIVSNSAQSITSYHDYIFYEKEEVNLLSAGSQWFGEAFNIDNTQTFDIPFENINTSKDITVRVRAVAESALSSSMNVNVGGANVFSLNFNAANGLTEAYANLKSSSFLYNNNIVQVELDYNNNGNPSAKAYLDYIEVLGEKNLIATGSQFMFRNLDVANSTGSENYEYSITNSNNIDFLWNITNPLAPSLVENISSTGNFKFIAEGGVLQEYLVLNSNDYFEPKKLNESRVENQNLHNLVNIDYLVVTQDYLLGQAQRLVDFHTENSGLNAIAVPLHEIYNEFSSGNPDVTAIRDFIKNLYDHSTTNKIKYVCFLGDASYDYKDRIAGNNNVVPVYESFASFNLASSFVTDDYYGMMDENEGLMNAIDKQDVVTGRIPVTDVNQAEKVIDKILGYSNNESFGSWRTNIMLVADDLDSDSEGVLQSNMESIGDDITLNKPLFNLKKVFADAYQQEISAGGAIYPSVNTEISNQVEKGVLLVDYFGHGGVYGWASERILEVSEIQSWNNTNKLPLFVTVTCEFSRFDNPAKTTAGEYVLWNETGGASSLITTTREVYISVGQAFNLELVKPLLEFNNEGFSIAENLMITKNKFTTSQRYFIYYLGDPAMKLAVPKPNISITKMNDVDVTQSLDTIKALSKVKFEGQVLDVSNNLVDDFNGELAITVFDKGNIKTTLDNGNFGIKMDFDVIESTIFKGRATVKDGVFSVEFVAPKDLKIAYGKGKLSFYADNKKIDKSGYSFDVVVGGVNENAPEDNVGPTVQLYMNDLSFVEGGNTNQSPLFIAVLEDENGINTSITAVDHDIVAYLDGDLSNPIILNEYYQTELNDYTEGKVNYQLRDLEPGLHTITLKAWDTYNNLTESTLTFFVVGDGGLELTNVLNYPNPFVNYTEFWFNHNKPNELLEVQVQIFTVSGKLVKTINETVQSEGNLSRSISWNGLDDFGSRIGKGVYIYKLKVKSLNSNTRAEKTEKLVILQ</sequence>
<dbReference type="EMBL" id="FNNJ01000014">
    <property type="protein sequence ID" value="SDY02163.1"/>
    <property type="molecule type" value="Genomic_DNA"/>
</dbReference>
<dbReference type="NCBIfam" id="TIGR04183">
    <property type="entry name" value="Por_Secre_tail"/>
    <property type="match status" value="1"/>
</dbReference>
<name>A0A1H3GFR4_9FLAO</name>
<reference evidence="3 4" key="1">
    <citation type="submission" date="2016-10" db="EMBL/GenBank/DDBJ databases">
        <authorList>
            <person name="de Groot N.N."/>
        </authorList>
    </citation>
    <scope>NUCLEOTIDE SEQUENCE [LARGE SCALE GENOMIC DNA]</scope>
    <source>
        <strain evidence="3 4">DSM 24956</strain>
    </source>
</reference>
<evidence type="ECO:0000259" key="2">
    <source>
        <dbReference type="Pfam" id="PF01364"/>
    </source>
</evidence>
<dbReference type="CDD" id="cd02258">
    <property type="entry name" value="Peptidase_C25_N"/>
    <property type="match status" value="1"/>
</dbReference>
<dbReference type="GO" id="GO:0006508">
    <property type="term" value="P:proteolysis"/>
    <property type="evidence" value="ECO:0007669"/>
    <property type="project" value="InterPro"/>
</dbReference>
<evidence type="ECO:0000256" key="1">
    <source>
        <dbReference type="ARBA" id="ARBA00022729"/>
    </source>
</evidence>
<dbReference type="Gene3D" id="2.60.40.4070">
    <property type="match status" value="1"/>
</dbReference>
<accession>A0A1H3GFR4</accession>
<gene>
    <name evidence="3" type="ORF">SAMN05444411_11422</name>
</gene>
<proteinExistence type="predicted"/>
<evidence type="ECO:0000313" key="3">
    <source>
        <dbReference type="EMBL" id="SDY02163.1"/>
    </source>
</evidence>
<dbReference type="Pfam" id="PF01364">
    <property type="entry name" value="Peptidase_C25"/>
    <property type="match status" value="1"/>
</dbReference>
<dbReference type="InterPro" id="IPR001769">
    <property type="entry name" value="Gingipain"/>
</dbReference>
<evidence type="ECO:0000313" key="4">
    <source>
        <dbReference type="Proteomes" id="UP000199595"/>
    </source>
</evidence>
<dbReference type="OrthoDB" id="9809780at2"/>
<dbReference type="InterPro" id="IPR026444">
    <property type="entry name" value="Secre_tail"/>
</dbReference>
<dbReference type="NCBIfam" id="NF033707">
    <property type="entry name" value="T9SS_sortase"/>
    <property type="match status" value="1"/>
</dbReference>
<dbReference type="GO" id="GO:0008234">
    <property type="term" value="F:cysteine-type peptidase activity"/>
    <property type="evidence" value="ECO:0007669"/>
    <property type="project" value="InterPro"/>
</dbReference>
<organism evidence="3 4">
    <name type="scientific">Lutibacter oricola</name>
    <dbReference type="NCBI Taxonomy" id="762486"/>
    <lineage>
        <taxon>Bacteria</taxon>
        <taxon>Pseudomonadati</taxon>
        <taxon>Bacteroidota</taxon>
        <taxon>Flavobacteriia</taxon>
        <taxon>Flavobacteriales</taxon>
        <taxon>Flavobacteriaceae</taxon>
        <taxon>Lutibacter</taxon>
    </lineage>
</organism>
<dbReference type="AlphaFoldDB" id="A0A1H3GFR4"/>
<feature type="domain" description="Gingipain" evidence="2">
    <location>
        <begin position="543"/>
        <end position="908"/>
    </location>
</feature>
<dbReference type="InterPro" id="IPR029030">
    <property type="entry name" value="Caspase-like_dom_sf"/>
</dbReference>